<evidence type="ECO:0000259" key="1">
    <source>
        <dbReference type="Pfam" id="PF10727"/>
    </source>
</evidence>
<dbReference type="Proteomes" id="UP000561326">
    <property type="component" value="Unassembled WGS sequence"/>
</dbReference>
<dbReference type="SUPFAM" id="SSF51735">
    <property type="entry name" value="NAD(P)-binding Rossmann-fold domains"/>
    <property type="match status" value="1"/>
</dbReference>
<organism evidence="3 4">
    <name type="scientific">Aneurinibacillus aneurinilyticus</name>
    <name type="common">Bacillus aneurinolyticus</name>
    <dbReference type="NCBI Taxonomy" id="1391"/>
    <lineage>
        <taxon>Bacteria</taxon>
        <taxon>Bacillati</taxon>
        <taxon>Bacillota</taxon>
        <taxon>Bacilli</taxon>
        <taxon>Bacillales</taxon>
        <taxon>Paenibacillaceae</taxon>
        <taxon>Aneurinibacillus group</taxon>
        <taxon>Aneurinibacillus</taxon>
    </lineage>
</organism>
<comment type="caution">
    <text evidence="3">The sequence shown here is derived from an EMBL/GenBank/DDBJ whole genome shotgun (WGS) entry which is preliminary data.</text>
</comment>
<dbReference type="EMBL" id="JABAGO010000001">
    <property type="protein sequence ID" value="NME96701.1"/>
    <property type="molecule type" value="Genomic_DNA"/>
</dbReference>
<dbReference type="PANTHER" id="PTHR40459">
    <property type="entry name" value="CONSERVED HYPOTHETICAL ALANINE AND LEUCINE RICH PROTEIN"/>
    <property type="match status" value="1"/>
</dbReference>
<evidence type="ECO:0000313" key="3">
    <source>
        <dbReference type="EMBL" id="NME96701.1"/>
    </source>
</evidence>
<dbReference type="PANTHER" id="PTHR40459:SF1">
    <property type="entry name" value="CONSERVED HYPOTHETICAL ALANINE AND LEUCINE RICH PROTEIN"/>
    <property type="match status" value="1"/>
</dbReference>
<proteinExistence type="predicted"/>
<sequence length="289" mass="30634">MKSIGFIGAGRLGTAFGLYLMRREIQVAGYYSRTYAHAKDAADLLGGEVQAFCTLEELLERSDWVAIAANDGAIAQIAETIAGSEAHIKGKVVFHMSGAATSALLAPLANKGALVASLHPLQSFADGISGARAMEEAVFGVEGDSEAVVCLSKWVKNLGHTYFVLDAEYKPLYHAAASVASNSLAGVIGYAVELMMKTGMDEEKSLSALSPLIKTTVCNVLDKGAARALTGPVVRGDVGTVAMHLQALDKMNPELVSFYKELGKLTLATAKREQLRDGNVICQLNKLLE</sequence>
<dbReference type="RefSeq" id="WP_168974276.1">
    <property type="nucleotide sequence ID" value="NZ_CAMJCG010000003.1"/>
</dbReference>
<reference evidence="3 4" key="1">
    <citation type="submission" date="2020-04" db="EMBL/GenBank/DDBJ databases">
        <authorList>
            <person name="Hitch T.C.A."/>
            <person name="Wylensek D."/>
            <person name="Clavel T."/>
        </authorList>
    </citation>
    <scope>NUCLEOTIDE SEQUENCE [LARGE SCALE GENOMIC DNA]</scope>
    <source>
        <strain evidence="3 4">WB01_D5_05</strain>
    </source>
</reference>
<dbReference type="Pfam" id="PF10728">
    <property type="entry name" value="DUF2520"/>
    <property type="match status" value="1"/>
</dbReference>
<dbReference type="Gene3D" id="3.40.50.720">
    <property type="entry name" value="NAD(P)-binding Rossmann-like Domain"/>
    <property type="match status" value="1"/>
</dbReference>
<name>A0A848CNW4_ANEAE</name>
<evidence type="ECO:0000313" key="4">
    <source>
        <dbReference type="Proteomes" id="UP000561326"/>
    </source>
</evidence>
<evidence type="ECO:0000259" key="2">
    <source>
        <dbReference type="Pfam" id="PF10728"/>
    </source>
</evidence>
<dbReference type="InterPro" id="IPR019665">
    <property type="entry name" value="OxRdtase/DH_put_Rossmann_dom"/>
</dbReference>
<accession>A0A848CNW4</accession>
<dbReference type="Pfam" id="PF10727">
    <property type="entry name" value="Rossmann-like"/>
    <property type="match status" value="1"/>
</dbReference>
<gene>
    <name evidence="3" type="ORF">HF838_00395</name>
</gene>
<dbReference type="AlphaFoldDB" id="A0A848CNW4"/>
<dbReference type="SUPFAM" id="SSF48179">
    <property type="entry name" value="6-phosphogluconate dehydrogenase C-terminal domain-like"/>
    <property type="match status" value="1"/>
</dbReference>
<dbReference type="Gene3D" id="1.10.1040.20">
    <property type="entry name" value="ProC-like, C-terminal domain"/>
    <property type="match status" value="1"/>
</dbReference>
<dbReference type="InterPro" id="IPR018931">
    <property type="entry name" value="DUF2520"/>
</dbReference>
<dbReference type="InterPro" id="IPR036291">
    <property type="entry name" value="NAD(P)-bd_dom_sf"/>
</dbReference>
<feature type="domain" description="DUF2520" evidence="2">
    <location>
        <begin position="138"/>
        <end position="264"/>
    </location>
</feature>
<dbReference type="InterPro" id="IPR037108">
    <property type="entry name" value="TM1727-like_C_sf"/>
</dbReference>
<dbReference type="InterPro" id="IPR008927">
    <property type="entry name" value="6-PGluconate_DH-like_C_sf"/>
</dbReference>
<feature type="domain" description="Putative oxidoreductase/dehydrogenase Rossmann-like" evidence="1">
    <location>
        <begin position="3"/>
        <end position="120"/>
    </location>
</feature>
<protein>
    <submittedName>
        <fullName evidence="3">DUF2520 domain-containing protein</fullName>
    </submittedName>
</protein>